<proteinExistence type="predicted"/>
<name>A0A844DTE4_EUBRA</name>
<accession>A0A844DTE4</accession>
<dbReference type="Proteomes" id="UP000431304">
    <property type="component" value="Unassembled WGS sequence"/>
</dbReference>
<comment type="caution">
    <text evidence="1">The sequence shown here is derived from an EMBL/GenBank/DDBJ whole genome shotgun (WGS) entry which is preliminary data.</text>
</comment>
<dbReference type="AlphaFoldDB" id="A0A844DTE4"/>
<evidence type="ECO:0000313" key="2">
    <source>
        <dbReference type="Proteomes" id="UP000431304"/>
    </source>
</evidence>
<dbReference type="InterPro" id="IPR036884">
    <property type="entry name" value="2Fe-2S-bd_dom_sf"/>
</dbReference>
<gene>
    <name evidence="1" type="ORF">GKE72_01340</name>
</gene>
<sequence>MISQNYVLLYHICRCTGYKKIMDAVELAVKIKREGKGITKKENFLLAVLTNTINTIHKWSSCKT</sequence>
<dbReference type="Gene3D" id="1.10.150.120">
    <property type="entry name" value="[2Fe-2S]-binding domain"/>
    <property type="match status" value="1"/>
</dbReference>
<protein>
    <submittedName>
        <fullName evidence="1">Uncharacterized protein</fullName>
    </submittedName>
</protein>
<reference evidence="1 2" key="1">
    <citation type="journal article" date="2019" name="Nat. Med.">
        <title>A library of human gut bacterial isolates paired with longitudinal multiomics data enables mechanistic microbiome research.</title>
        <authorList>
            <person name="Poyet M."/>
            <person name="Groussin M."/>
            <person name="Gibbons S.M."/>
            <person name="Avila-Pacheco J."/>
            <person name="Jiang X."/>
            <person name="Kearney S.M."/>
            <person name="Perrotta A.R."/>
            <person name="Berdy B."/>
            <person name="Zhao S."/>
            <person name="Lieberman T.D."/>
            <person name="Swanson P.K."/>
            <person name="Smith M."/>
            <person name="Roesemann S."/>
            <person name="Alexander J.E."/>
            <person name="Rich S.A."/>
            <person name="Livny J."/>
            <person name="Vlamakis H."/>
            <person name="Clish C."/>
            <person name="Bullock K."/>
            <person name="Deik A."/>
            <person name="Scott J."/>
            <person name="Pierce K.A."/>
            <person name="Xavier R.J."/>
            <person name="Alm E.J."/>
        </authorList>
    </citation>
    <scope>NUCLEOTIDE SEQUENCE [LARGE SCALE GENOMIC DNA]</scope>
    <source>
        <strain evidence="1 2">BIOML-A3</strain>
    </source>
</reference>
<dbReference type="SUPFAM" id="SSF47741">
    <property type="entry name" value="CO dehydrogenase ISP C-domain like"/>
    <property type="match status" value="1"/>
</dbReference>
<organism evidence="1 2">
    <name type="scientific">Eubacterium ramulus</name>
    <dbReference type="NCBI Taxonomy" id="39490"/>
    <lineage>
        <taxon>Bacteria</taxon>
        <taxon>Bacillati</taxon>
        <taxon>Bacillota</taxon>
        <taxon>Clostridia</taxon>
        <taxon>Eubacteriales</taxon>
        <taxon>Eubacteriaceae</taxon>
        <taxon>Eubacterium</taxon>
    </lineage>
</organism>
<evidence type="ECO:0000313" key="1">
    <source>
        <dbReference type="EMBL" id="MSD14737.1"/>
    </source>
</evidence>
<dbReference type="EMBL" id="WKRA01000002">
    <property type="protein sequence ID" value="MSD14737.1"/>
    <property type="molecule type" value="Genomic_DNA"/>
</dbReference>